<accession>A0A6M4AZG0</accession>
<evidence type="ECO:0000313" key="3">
    <source>
        <dbReference type="EMBL" id="QJQ32421.1"/>
    </source>
</evidence>
<dbReference type="InterPro" id="IPR007712">
    <property type="entry name" value="RelE/ParE_toxin"/>
</dbReference>
<dbReference type="PANTHER" id="PTHR35601:SF1">
    <property type="entry name" value="TOXIN RELE"/>
    <property type="match status" value="1"/>
</dbReference>
<sequence>MAWRIEFADSAAKQLRKFDPQTATRILTFVRDRLARLDDPRSIGEALRGKELGSFWKYRVGDYRIIADLDDGVMLITVVRLGNRREVYRR</sequence>
<dbReference type="SUPFAM" id="SSF143011">
    <property type="entry name" value="RelE-like"/>
    <property type="match status" value="1"/>
</dbReference>
<evidence type="ECO:0000256" key="1">
    <source>
        <dbReference type="ARBA" id="ARBA00006226"/>
    </source>
</evidence>
<name>A0A6M4AZG0_9SPHN</name>
<keyword evidence="2" id="KW-1277">Toxin-antitoxin system</keyword>
<dbReference type="InterPro" id="IPR035093">
    <property type="entry name" value="RelE/ParE_toxin_dom_sf"/>
</dbReference>
<dbReference type="KEGG" id="slan:GV829_08120"/>
<dbReference type="Gene3D" id="3.30.2310.20">
    <property type="entry name" value="RelE-like"/>
    <property type="match status" value="1"/>
</dbReference>
<proteinExistence type="inferred from homology"/>
<dbReference type="AlphaFoldDB" id="A0A6M4AZG0"/>
<organism evidence="3 4">
    <name type="scientific">Sphingomonas lacunae</name>
    <dbReference type="NCBI Taxonomy" id="2698828"/>
    <lineage>
        <taxon>Bacteria</taxon>
        <taxon>Pseudomonadati</taxon>
        <taxon>Pseudomonadota</taxon>
        <taxon>Alphaproteobacteria</taxon>
        <taxon>Sphingomonadales</taxon>
        <taxon>Sphingomonadaceae</taxon>
        <taxon>Sphingomonas</taxon>
    </lineage>
</organism>
<dbReference type="EMBL" id="CP053015">
    <property type="protein sequence ID" value="QJQ32421.1"/>
    <property type="molecule type" value="Genomic_DNA"/>
</dbReference>
<keyword evidence="4" id="KW-1185">Reference proteome</keyword>
<dbReference type="RefSeq" id="WP_169945660.1">
    <property type="nucleotide sequence ID" value="NZ_CP053015.1"/>
</dbReference>
<dbReference type="PANTHER" id="PTHR35601">
    <property type="entry name" value="TOXIN RELE"/>
    <property type="match status" value="1"/>
</dbReference>
<protein>
    <submittedName>
        <fullName evidence="3">Type II toxin-antitoxin system RelE/ParE family toxin</fullName>
    </submittedName>
</protein>
<dbReference type="Pfam" id="PF05016">
    <property type="entry name" value="ParE_toxin"/>
    <property type="match status" value="1"/>
</dbReference>
<evidence type="ECO:0000313" key="4">
    <source>
        <dbReference type="Proteomes" id="UP000503018"/>
    </source>
</evidence>
<dbReference type="Proteomes" id="UP000503018">
    <property type="component" value="Chromosome"/>
</dbReference>
<reference evidence="3 4" key="1">
    <citation type="submission" date="2020-01" db="EMBL/GenBank/DDBJ databases">
        <title>Sphingomonas sp. strain CSW-10.</title>
        <authorList>
            <person name="Chen W.-M."/>
        </authorList>
    </citation>
    <scope>NUCLEOTIDE SEQUENCE [LARGE SCALE GENOMIC DNA]</scope>
    <source>
        <strain evidence="3 4">CSW-10</strain>
    </source>
</reference>
<gene>
    <name evidence="3" type="ORF">GV829_08120</name>
</gene>
<evidence type="ECO:0000256" key="2">
    <source>
        <dbReference type="ARBA" id="ARBA00022649"/>
    </source>
</evidence>
<comment type="similarity">
    <text evidence="1">Belongs to the RelE toxin family.</text>
</comment>